<keyword evidence="5 7" id="KW-0472">Membrane</keyword>
<evidence type="ECO:0000256" key="3">
    <source>
        <dbReference type="ARBA" id="ARBA00022692"/>
    </source>
</evidence>
<dbReference type="GO" id="GO:0022857">
    <property type="term" value="F:transmembrane transporter activity"/>
    <property type="evidence" value="ECO:0007669"/>
    <property type="project" value="InterPro"/>
</dbReference>
<feature type="transmembrane region" description="Helical" evidence="7">
    <location>
        <begin position="144"/>
        <end position="162"/>
    </location>
</feature>
<evidence type="ECO:0000256" key="1">
    <source>
        <dbReference type="ARBA" id="ARBA00004651"/>
    </source>
</evidence>
<protein>
    <recommendedName>
        <fullName evidence="8">Major facilitator superfamily (MFS) profile domain-containing protein</fullName>
    </recommendedName>
</protein>
<feature type="transmembrane region" description="Helical" evidence="7">
    <location>
        <begin position="374"/>
        <end position="394"/>
    </location>
</feature>
<dbReference type="InterPro" id="IPR050189">
    <property type="entry name" value="MFS_Efflux_Transporters"/>
</dbReference>
<feature type="region of interest" description="Disordered" evidence="6">
    <location>
        <begin position="1"/>
        <end position="38"/>
    </location>
</feature>
<feature type="transmembrane region" description="Helical" evidence="7">
    <location>
        <begin position="340"/>
        <end position="362"/>
    </location>
</feature>
<reference evidence="9 10" key="1">
    <citation type="submission" date="2017-04" db="EMBL/GenBank/DDBJ databases">
        <title>Complete Genome Sequence of Streptomyces gilvosporeus F607, a Capable Producer of Natamycin.</title>
        <authorList>
            <person name="Zong G."/>
            <person name="Zhong C."/>
            <person name="Fu J."/>
            <person name="Qin R."/>
            <person name="Cao G."/>
        </authorList>
    </citation>
    <scope>NUCLEOTIDE SEQUENCE [LARGE SCALE GENOMIC DNA]</scope>
    <source>
        <strain evidence="9 10">F607</strain>
    </source>
</reference>
<comment type="subcellular location">
    <subcellularLocation>
        <location evidence="1">Cell membrane</location>
        <topology evidence="1">Multi-pass membrane protein</topology>
    </subcellularLocation>
</comment>
<dbReference type="InterPro" id="IPR020846">
    <property type="entry name" value="MFS_dom"/>
</dbReference>
<accession>A0A1V0TZX0</accession>
<dbReference type="EMBL" id="CP020569">
    <property type="protein sequence ID" value="ARF58437.1"/>
    <property type="molecule type" value="Genomic_DNA"/>
</dbReference>
<dbReference type="Pfam" id="PF07690">
    <property type="entry name" value="MFS_1"/>
    <property type="match status" value="1"/>
</dbReference>
<feature type="transmembrane region" description="Helical" evidence="7">
    <location>
        <begin position="204"/>
        <end position="224"/>
    </location>
</feature>
<dbReference type="InterPro" id="IPR036259">
    <property type="entry name" value="MFS_trans_sf"/>
</dbReference>
<keyword evidence="2" id="KW-1003">Cell membrane</keyword>
<keyword evidence="4 7" id="KW-1133">Transmembrane helix</keyword>
<feature type="compositionally biased region" description="Low complexity" evidence="6">
    <location>
        <begin position="19"/>
        <end position="29"/>
    </location>
</feature>
<evidence type="ECO:0000256" key="7">
    <source>
        <dbReference type="SAM" id="Phobius"/>
    </source>
</evidence>
<evidence type="ECO:0000256" key="2">
    <source>
        <dbReference type="ARBA" id="ARBA00022475"/>
    </source>
</evidence>
<dbReference type="Proteomes" id="UP000192726">
    <property type="component" value="Chromosome"/>
</dbReference>
<keyword evidence="3 7" id="KW-0812">Transmembrane</keyword>
<dbReference type="AlphaFoldDB" id="A0A1V0TZX0"/>
<name>A0A1V0TZX0_9ACTN</name>
<feature type="transmembrane region" description="Helical" evidence="7">
    <location>
        <begin position="47"/>
        <end position="64"/>
    </location>
</feature>
<feature type="transmembrane region" description="Helical" evidence="7">
    <location>
        <begin position="290"/>
        <end position="309"/>
    </location>
</feature>
<evidence type="ECO:0000256" key="5">
    <source>
        <dbReference type="ARBA" id="ARBA00023136"/>
    </source>
</evidence>
<evidence type="ECO:0000256" key="6">
    <source>
        <dbReference type="SAM" id="MobiDB-lite"/>
    </source>
</evidence>
<gene>
    <name evidence="9" type="ORF">B1H19_33420</name>
</gene>
<keyword evidence="10" id="KW-1185">Reference proteome</keyword>
<feature type="transmembrane region" description="Helical" evidence="7">
    <location>
        <begin position="84"/>
        <end position="102"/>
    </location>
</feature>
<feature type="transmembrane region" description="Helical" evidence="7">
    <location>
        <begin position="316"/>
        <end position="334"/>
    </location>
</feature>
<feature type="transmembrane region" description="Helical" evidence="7">
    <location>
        <begin position="258"/>
        <end position="278"/>
    </location>
</feature>
<feature type="transmembrane region" description="Helical" evidence="7">
    <location>
        <begin position="114"/>
        <end position="132"/>
    </location>
</feature>
<feature type="domain" description="Major facilitator superfamily (MFS) profile" evidence="8">
    <location>
        <begin position="49"/>
        <end position="430"/>
    </location>
</feature>
<proteinExistence type="predicted"/>
<dbReference type="Gene3D" id="1.20.1720.10">
    <property type="entry name" value="Multidrug resistance protein D"/>
    <property type="match status" value="1"/>
</dbReference>
<feature type="transmembrane region" description="Helical" evidence="7">
    <location>
        <begin position="406"/>
        <end position="427"/>
    </location>
</feature>
<dbReference type="SUPFAM" id="SSF103473">
    <property type="entry name" value="MFS general substrate transporter"/>
    <property type="match status" value="1"/>
</dbReference>
<dbReference type="STRING" id="553510.B1H19_33420"/>
<sequence length="443" mass="47511">MSCTSSSIATPLLRPAPTGPISGPSRRPGPGQGNKEMSVTRFTRREARVLFFAFFSVVLGLMAVDFFNPSLPAIQEDLSVSQSAMKNLIVFYMIVLGLAQFFYGSLSDTRGRKIALLIGLAVAAVGLFVGYTAHNVAVLNISRALTALGTASCTVISRALIVDTLDEPVKLRKAFSYFSMACQLSPSLAPLLGSFIGAHFGWRVQFLLFSVAVVLGLIMVFFLMPETHPESEREHGGTGKVLAYTTVLKDINFTSYSIASALIFSFTIAFYATAPFAFHALHVSPIGNSLFYILYSMSIVCGSFFNSWVRWGPRDTYVRGLAAYLLVFIVAAFADLDGSLLRIGVFSVALGFTCGVMAPLTLTLSMTKVETARGAASALQGAIKMFFTGVLMVVFDSVDIGGFTPIVLVFLGFGAALLALFALTAAANRKASERVGIPEKQTS</sequence>
<feature type="transmembrane region" description="Helical" evidence="7">
    <location>
        <begin position="174"/>
        <end position="198"/>
    </location>
</feature>
<evidence type="ECO:0000259" key="8">
    <source>
        <dbReference type="PROSITE" id="PS50850"/>
    </source>
</evidence>
<evidence type="ECO:0000313" key="10">
    <source>
        <dbReference type="Proteomes" id="UP000192726"/>
    </source>
</evidence>
<dbReference type="PROSITE" id="PS50850">
    <property type="entry name" value="MFS"/>
    <property type="match status" value="1"/>
</dbReference>
<dbReference type="PANTHER" id="PTHR43124">
    <property type="entry name" value="PURINE EFFLUX PUMP PBUE"/>
    <property type="match status" value="1"/>
</dbReference>
<evidence type="ECO:0000313" key="9">
    <source>
        <dbReference type="EMBL" id="ARF58437.1"/>
    </source>
</evidence>
<organism evidence="9 10">
    <name type="scientific">Streptomyces gilvosporeus</name>
    <dbReference type="NCBI Taxonomy" id="553510"/>
    <lineage>
        <taxon>Bacteria</taxon>
        <taxon>Bacillati</taxon>
        <taxon>Actinomycetota</taxon>
        <taxon>Actinomycetes</taxon>
        <taxon>Kitasatosporales</taxon>
        <taxon>Streptomycetaceae</taxon>
        <taxon>Streptomyces</taxon>
    </lineage>
</organism>
<dbReference type="InterPro" id="IPR011701">
    <property type="entry name" value="MFS"/>
</dbReference>
<dbReference type="KEGG" id="sgv:B1H19_33420"/>
<dbReference type="GO" id="GO:0005886">
    <property type="term" value="C:plasma membrane"/>
    <property type="evidence" value="ECO:0007669"/>
    <property type="project" value="UniProtKB-SubCell"/>
</dbReference>
<dbReference type="PANTHER" id="PTHR43124:SF3">
    <property type="entry name" value="CHLORAMPHENICOL EFFLUX PUMP RV0191"/>
    <property type="match status" value="1"/>
</dbReference>
<evidence type="ECO:0000256" key="4">
    <source>
        <dbReference type="ARBA" id="ARBA00022989"/>
    </source>
</evidence>